<proteinExistence type="predicted"/>
<reference evidence="2 3" key="1">
    <citation type="journal article" date="2023" name="Plants (Basel)">
        <title>Bridging the Gap: Combining Genomics and Transcriptomics Approaches to Understand Stylosanthes scabra, an Orphan Legume from the Brazilian Caatinga.</title>
        <authorList>
            <person name="Ferreira-Neto J.R.C."/>
            <person name="da Silva M.D."/>
            <person name="Binneck E."/>
            <person name="de Melo N.F."/>
            <person name="da Silva R.H."/>
            <person name="de Melo A.L.T.M."/>
            <person name="Pandolfi V."/>
            <person name="Bustamante F.O."/>
            <person name="Brasileiro-Vidal A.C."/>
            <person name="Benko-Iseppon A.M."/>
        </authorList>
    </citation>
    <scope>NUCLEOTIDE SEQUENCE [LARGE SCALE GENOMIC DNA]</scope>
    <source>
        <tissue evidence="2">Leaves</tissue>
    </source>
</reference>
<keyword evidence="3" id="KW-1185">Reference proteome</keyword>
<feature type="transmembrane region" description="Helical" evidence="1">
    <location>
        <begin position="6"/>
        <end position="30"/>
    </location>
</feature>
<keyword evidence="1" id="KW-0472">Membrane</keyword>
<comment type="caution">
    <text evidence="2">The sequence shown here is derived from an EMBL/GenBank/DDBJ whole genome shotgun (WGS) entry which is preliminary data.</text>
</comment>
<feature type="transmembrane region" description="Helical" evidence="1">
    <location>
        <begin position="37"/>
        <end position="57"/>
    </location>
</feature>
<organism evidence="2 3">
    <name type="scientific">Stylosanthes scabra</name>
    <dbReference type="NCBI Taxonomy" id="79078"/>
    <lineage>
        <taxon>Eukaryota</taxon>
        <taxon>Viridiplantae</taxon>
        <taxon>Streptophyta</taxon>
        <taxon>Embryophyta</taxon>
        <taxon>Tracheophyta</taxon>
        <taxon>Spermatophyta</taxon>
        <taxon>Magnoliopsida</taxon>
        <taxon>eudicotyledons</taxon>
        <taxon>Gunneridae</taxon>
        <taxon>Pentapetalae</taxon>
        <taxon>rosids</taxon>
        <taxon>fabids</taxon>
        <taxon>Fabales</taxon>
        <taxon>Fabaceae</taxon>
        <taxon>Papilionoideae</taxon>
        <taxon>50 kb inversion clade</taxon>
        <taxon>dalbergioids sensu lato</taxon>
        <taxon>Dalbergieae</taxon>
        <taxon>Pterocarpus clade</taxon>
        <taxon>Stylosanthes</taxon>
    </lineage>
</organism>
<keyword evidence="1" id="KW-0812">Transmembrane</keyword>
<name>A0ABU6W9V8_9FABA</name>
<protein>
    <submittedName>
        <fullName evidence="2">Uncharacterized protein</fullName>
    </submittedName>
</protein>
<evidence type="ECO:0000313" key="2">
    <source>
        <dbReference type="EMBL" id="MED6180908.1"/>
    </source>
</evidence>
<dbReference type="Proteomes" id="UP001341840">
    <property type="component" value="Unassembled WGS sequence"/>
</dbReference>
<sequence length="118" mass="12971">MFLDLLILVIVGFGIRLRLRSIALVMAIFGGGGFREVPFVLGVVCSLNSLSIVSVIAPWQKLFGIYLILLSPFLWNLIFVIGSSVALLSMKSLLQQMFGEYGEVVAIKSLTQMMFGLI</sequence>
<feature type="transmembrane region" description="Helical" evidence="1">
    <location>
        <begin position="63"/>
        <end position="88"/>
    </location>
</feature>
<accession>A0ABU6W9V8</accession>
<evidence type="ECO:0000256" key="1">
    <source>
        <dbReference type="SAM" id="Phobius"/>
    </source>
</evidence>
<dbReference type="EMBL" id="JASCZI010181281">
    <property type="protein sequence ID" value="MED6180908.1"/>
    <property type="molecule type" value="Genomic_DNA"/>
</dbReference>
<gene>
    <name evidence="2" type="ORF">PIB30_014465</name>
</gene>
<keyword evidence="1" id="KW-1133">Transmembrane helix</keyword>
<evidence type="ECO:0000313" key="3">
    <source>
        <dbReference type="Proteomes" id="UP001341840"/>
    </source>
</evidence>